<dbReference type="InterPro" id="IPR014944">
    <property type="entry name" value="Toxin_SymE-like"/>
</dbReference>
<dbReference type="Proteomes" id="UP000247005">
    <property type="component" value="Unassembled WGS sequence"/>
</dbReference>
<protein>
    <recommendedName>
        <fullName evidence="1">Toxin SymE-like domain-containing protein</fullName>
    </recommendedName>
</protein>
<feature type="domain" description="Toxin SymE-like" evidence="1">
    <location>
        <begin position="8"/>
        <end position="51"/>
    </location>
</feature>
<proteinExistence type="predicted"/>
<dbReference type="EMBL" id="PQGE01000005">
    <property type="protein sequence ID" value="POP45806.1"/>
    <property type="molecule type" value="Genomic_DNA"/>
</dbReference>
<gene>
    <name evidence="3" type="ORF">CHU32_08320</name>
    <name evidence="2" type="ORF">CHU33_06775</name>
</gene>
<sequence>MDTRHTKHKTKVPARYSQILSLYLKGDWLKETGFAIGTAVTAKISGGCIVLMAESDEVRELHDQLYQVKRAIEGIKKRMTNARDSGG</sequence>
<dbReference type="GO" id="GO:0005737">
    <property type="term" value="C:cytoplasm"/>
    <property type="evidence" value="ECO:0007669"/>
    <property type="project" value="InterPro"/>
</dbReference>
<dbReference type="EMBL" id="PQGD01000006">
    <property type="protein sequence ID" value="POP49112.1"/>
    <property type="molecule type" value="Genomic_DNA"/>
</dbReference>
<accession>A0A2P5GRB6</accession>
<comment type="caution">
    <text evidence="3">The sequence shown here is derived from an EMBL/GenBank/DDBJ whole genome shotgun (WGS) entry which is preliminary data.</text>
</comment>
<evidence type="ECO:0000313" key="3">
    <source>
        <dbReference type="EMBL" id="POP49112.1"/>
    </source>
</evidence>
<dbReference type="AlphaFoldDB" id="A0A2P5GRB6"/>
<evidence type="ECO:0000313" key="5">
    <source>
        <dbReference type="Proteomes" id="UP000247005"/>
    </source>
</evidence>
<keyword evidence="4" id="KW-1185">Reference proteome</keyword>
<dbReference type="GO" id="GO:0016070">
    <property type="term" value="P:RNA metabolic process"/>
    <property type="evidence" value="ECO:0007669"/>
    <property type="project" value="InterPro"/>
</dbReference>
<reference evidence="4 5" key="1">
    <citation type="submission" date="2018-01" db="EMBL/GenBank/DDBJ databases">
        <title>Superficieibacter electus gen. nov., sp. nov., an extended-spectrum beta-lactamase possessing member of the Enterobacteriaceae family, isolated from intensive care unit surfaces.</title>
        <authorList>
            <person name="Potter R.F."/>
            <person name="D'Souza A.W."/>
        </authorList>
    </citation>
    <scope>NUCLEOTIDE SEQUENCE [LARGE SCALE GENOMIC DNA]</scope>
    <source>
        <strain evidence="3 5">BP-1</strain>
        <strain evidence="2 4">BP-2</strain>
    </source>
</reference>
<evidence type="ECO:0000313" key="4">
    <source>
        <dbReference type="Proteomes" id="UP000237073"/>
    </source>
</evidence>
<dbReference type="GO" id="GO:0003723">
    <property type="term" value="F:RNA binding"/>
    <property type="evidence" value="ECO:0007669"/>
    <property type="project" value="InterPro"/>
</dbReference>
<dbReference type="RefSeq" id="WP_103675332.1">
    <property type="nucleotide sequence ID" value="NZ_PQGD01000006.1"/>
</dbReference>
<evidence type="ECO:0000259" key="1">
    <source>
        <dbReference type="Pfam" id="PF08845"/>
    </source>
</evidence>
<name>A0A2P5GRB6_9ENTR</name>
<dbReference type="GO" id="GO:0016788">
    <property type="term" value="F:hydrolase activity, acting on ester bonds"/>
    <property type="evidence" value="ECO:0007669"/>
    <property type="project" value="InterPro"/>
</dbReference>
<evidence type="ECO:0000313" key="2">
    <source>
        <dbReference type="EMBL" id="POP45806.1"/>
    </source>
</evidence>
<dbReference type="Pfam" id="PF08845">
    <property type="entry name" value="SymE_toxin"/>
    <property type="match status" value="1"/>
</dbReference>
<organism evidence="3 5">
    <name type="scientific">Superficieibacter electus</name>
    <dbReference type="NCBI Taxonomy" id="2022662"/>
    <lineage>
        <taxon>Bacteria</taxon>
        <taxon>Pseudomonadati</taxon>
        <taxon>Pseudomonadota</taxon>
        <taxon>Gammaproteobacteria</taxon>
        <taxon>Enterobacterales</taxon>
        <taxon>Enterobacteriaceae</taxon>
        <taxon>Superficieibacter</taxon>
    </lineage>
</organism>
<dbReference type="Proteomes" id="UP000237073">
    <property type="component" value="Unassembled WGS sequence"/>
</dbReference>
<dbReference type="OrthoDB" id="6053337at2"/>